<accession>A0A6H1ZYK8</accession>
<name>A0A6H1ZYK8_9ZZZZ</name>
<evidence type="ECO:0000313" key="3">
    <source>
        <dbReference type="EMBL" id="QJA87426.1"/>
    </source>
</evidence>
<dbReference type="EMBL" id="MT142705">
    <property type="protein sequence ID" value="QJA87426.1"/>
    <property type="molecule type" value="Genomic_DNA"/>
</dbReference>
<gene>
    <name evidence="4" type="ORF">MM171A01766_0008</name>
    <name evidence="5" type="ORF">MM171B01570_0008</name>
    <name evidence="2" type="ORF">MM415A03028_0005</name>
    <name evidence="3" type="ORF">MM415B02996_0006</name>
    <name evidence="1" type="ORF">TM448A02857_0005</name>
    <name evidence="6" type="ORF">TM448B02871_0005</name>
</gene>
<dbReference type="EMBL" id="MT144969">
    <property type="protein sequence ID" value="QJI02015.1"/>
    <property type="molecule type" value="Genomic_DNA"/>
</dbReference>
<dbReference type="AlphaFoldDB" id="A0A6H1ZYK8"/>
<reference evidence="1" key="1">
    <citation type="submission" date="2020-03" db="EMBL/GenBank/DDBJ databases">
        <title>The deep terrestrial virosphere.</title>
        <authorList>
            <person name="Holmfeldt K."/>
            <person name="Nilsson E."/>
            <person name="Simone D."/>
            <person name="Lopez-Fernandez M."/>
            <person name="Wu X."/>
            <person name="de Brujin I."/>
            <person name="Lundin D."/>
            <person name="Andersson A."/>
            <person name="Bertilsson S."/>
            <person name="Dopson M."/>
        </authorList>
    </citation>
    <scope>NUCLEOTIDE SEQUENCE</scope>
    <source>
        <strain evidence="4">MM171A01766</strain>
        <strain evidence="5">MM171B01570</strain>
        <strain evidence="2">MM415A03028</strain>
        <strain evidence="3">MM415B02996</strain>
        <strain evidence="1">TM448A02857</strain>
        <strain evidence="6">TM448B02871</strain>
    </source>
</reference>
<evidence type="ECO:0000313" key="4">
    <source>
        <dbReference type="EMBL" id="QJA98455.1"/>
    </source>
</evidence>
<evidence type="ECO:0000313" key="5">
    <source>
        <dbReference type="EMBL" id="QJB02017.1"/>
    </source>
</evidence>
<dbReference type="EMBL" id="MT143752">
    <property type="protein sequence ID" value="QJB02017.1"/>
    <property type="molecule type" value="Genomic_DNA"/>
</dbReference>
<protein>
    <submittedName>
        <fullName evidence="1">Uncharacterized protein</fullName>
    </submittedName>
</protein>
<proteinExistence type="predicted"/>
<dbReference type="EMBL" id="MT144357">
    <property type="protein sequence ID" value="QJA52654.1"/>
    <property type="molecule type" value="Genomic_DNA"/>
</dbReference>
<dbReference type="EMBL" id="MT143582">
    <property type="protein sequence ID" value="QJA98455.1"/>
    <property type="molecule type" value="Genomic_DNA"/>
</dbReference>
<sequence length="62" mass="7015">MFTTGDLIIIEIALTSFFRNLEIGTGAGQQVNDILGKCEYEIRRIQEAVKEQKYSPLNPLVE</sequence>
<evidence type="ECO:0000313" key="2">
    <source>
        <dbReference type="EMBL" id="QJA71830.1"/>
    </source>
</evidence>
<evidence type="ECO:0000313" key="1">
    <source>
        <dbReference type="EMBL" id="QJA52654.1"/>
    </source>
</evidence>
<dbReference type="EMBL" id="MT141903">
    <property type="protein sequence ID" value="QJA71830.1"/>
    <property type="molecule type" value="Genomic_DNA"/>
</dbReference>
<evidence type="ECO:0000313" key="6">
    <source>
        <dbReference type="EMBL" id="QJI02015.1"/>
    </source>
</evidence>
<organism evidence="1">
    <name type="scientific">viral metagenome</name>
    <dbReference type="NCBI Taxonomy" id="1070528"/>
    <lineage>
        <taxon>unclassified sequences</taxon>
        <taxon>metagenomes</taxon>
        <taxon>organismal metagenomes</taxon>
    </lineage>
</organism>